<dbReference type="CDD" id="cd04301">
    <property type="entry name" value="NAT_SF"/>
    <property type="match status" value="1"/>
</dbReference>
<dbReference type="Proteomes" id="UP000789423">
    <property type="component" value="Unassembled WGS sequence"/>
</dbReference>
<dbReference type="SUPFAM" id="SSF55729">
    <property type="entry name" value="Acyl-CoA N-acyltransferases (Nat)"/>
    <property type="match status" value="1"/>
</dbReference>
<dbReference type="Pfam" id="PF00583">
    <property type="entry name" value="Acetyltransf_1"/>
    <property type="match status" value="1"/>
</dbReference>
<organism evidence="2 3">
    <name type="scientific">Bacillus rhizoplanae</name>
    <dbReference type="NCBI Taxonomy" id="2880966"/>
    <lineage>
        <taxon>Bacteria</taxon>
        <taxon>Bacillati</taxon>
        <taxon>Bacillota</taxon>
        <taxon>Bacilli</taxon>
        <taxon>Bacillales</taxon>
        <taxon>Bacillaceae</taxon>
        <taxon>Bacillus</taxon>
    </lineage>
</organism>
<proteinExistence type="predicted"/>
<dbReference type="PROSITE" id="PS51186">
    <property type="entry name" value="GNAT"/>
    <property type="match status" value="1"/>
</dbReference>
<dbReference type="Gene3D" id="3.40.630.30">
    <property type="match status" value="1"/>
</dbReference>
<accession>A0ABN7ZZD9</accession>
<dbReference type="InterPro" id="IPR016181">
    <property type="entry name" value="Acyl_CoA_acyltransferase"/>
</dbReference>
<evidence type="ECO:0000313" key="2">
    <source>
        <dbReference type="EMBL" id="CAG9614098.1"/>
    </source>
</evidence>
<evidence type="ECO:0000259" key="1">
    <source>
        <dbReference type="PROSITE" id="PS51186"/>
    </source>
</evidence>
<dbReference type="InterPro" id="IPR000182">
    <property type="entry name" value="GNAT_dom"/>
</dbReference>
<dbReference type="EMBL" id="CAKJTI010000021">
    <property type="protein sequence ID" value="CAG9614098.1"/>
    <property type="molecule type" value="Genomic_DNA"/>
</dbReference>
<gene>
    <name evidence="2" type="ORF">BACCIP111899_03325</name>
</gene>
<dbReference type="PANTHER" id="PTHR43415:SF3">
    <property type="entry name" value="GNAT-FAMILY ACETYLTRANSFERASE"/>
    <property type="match status" value="1"/>
</dbReference>
<sequence>MKKICLRNGKEIIIREALQKDAQSMIDFYNVVGGETDFLSFGKNEFSMSLHDYEKFIESTRVDNSSIILLATMDDEILSIASITSSPKARTKHVGTLGIVIAEEHCGFGLGRILMDELIEWARLNGTTKKIHLVTREDNDRAIELYKKVGFEEEGLLKQDTYINGVYYNTLIMGLMI</sequence>
<name>A0ABN7ZZD9_9BACI</name>
<reference evidence="2 3" key="1">
    <citation type="submission" date="2021-10" db="EMBL/GenBank/DDBJ databases">
        <authorList>
            <person name="Criscuolo A."/>
        </authorList>
    </citation>
    <scope>NUCLEOTIDE SEQUENCE [LARGE SCALE GENOMIC DNA]</scope>
    <source>
        <strain evidence="3">CIP 111899</strain>
    </source>
</reference>
<protein>
    <recommendedName>
        <fullName evidence="1">N-acetyltransferase domain-containing protein</fullName>
    </recommendedName>
</protein>
<keyword evidence="3" id="KW-1185">Reference proteome</keyword>
<evidence type="ECO:0000313" key="3">
    <source>
        <dbReference type="Proteomes" id="UP000789423"/>
    </source>
</evidence>
<dbReference type="PANTHER" id="PTHR43415">
    <property type="entry name" value="SPERMIDINE N(1)-ACETYLTRANSFERASE"/>
    <property type="match status" value="1"/>
</dbReference>
<comment type="caution">
    <text evidence="2">The sequence shown here is derived from an EMBL/GenBank/DDBJ whole genome shotgun (WGS) entry which is preliminary data.</text>
</comment>
<feature type="domain" description="N-acetyltransferase" evidence="1">
    <location>
        <begin position="12"/>
        <end position="177"/>
    </location>
</feature>
<dbReference type="RefSeq" id="WP_230576103.1">
    <property type="nucleotide sequence ID" value="NZ_CAKJTI010000021.1"/>
</dbReference>